<organism evidence="1 2">
    <name type="scientific">Paenibacillus cisolokensis</name>
    <dbReference type="NCBI Taxonomy" id="1658519"/>
    <lineage>
        <taxon>Bacteria</taxon>
        <taxon>Bacillati</taxon>
        <taxon>Bacillota</taxon>
        <taxon>Bacilli</taxon>
        <taxon>Bacillales</taxon>
        <taxon>Paenibacillaceae</taxon>
        <taxon>Paenibacillus</taxon>
    </lineage>
</organism>
<keyword evidence="2" id="KW-1185">Reference proteome</keyword>
<reference evidence="1 2" key="1">
    <citation type="submission" date="2021-04" db="EMBL/GenBank/DDBJ databases">
        <title>Draft genome sequence of Paenibacillus cisolokensis, LC2-13A.</title>
        <authorList>
            <person name="Uke A."/>
            <person name="Chhe C."/>
            <person name="Baramee S."/>
            <person name="Kosugi A."/>
        </authorList>
    </citation>
    <scope>NUCLEOTIDE SEQUENCE [LARGE SCALE GENOMIC DNA]</scope>
    <source>
        <strain evidence="1 2">LC2-13A</strain>
    </source>
</reference>
<dbReference type="Proteomes" id="UP000680304">
    <property type="component" value="Unassembled WGS sequence"/>
</dbReference>
<evidence type="ECO:0000313" key="2">
    <source>
        <dbReference type="Proteomes" id="UP000680304"/>
    </source>
</evidence>
<name>A0ABQ4N936_9BACL</name>
<protein>
    <submittedName>
        <fullName evidence="1">Uncharacterized protein</fullName>
    </submittedName>
</protein>
<proteinExistence type="predicted"/>
<accession>A0ABQ4N936</accession>
<dbReference type="EMBL" id="BOVJ01000094">
    <property type="protein sequence ID" value="GIQ64426.1"/>
    <property type="molecule type" value="Genomic_DNA"/>
</dbReference>
<gene>
    <name evidence="1" type="ORF">PACILC2_29940</name>
</gene>
<sequence length="60" mass="6539">MGRVAGASGYRPAGIARANKALAAILVSLAYISPRNSIRLRQGQWSYFSLCYICVSFIDN</sequence>
<evidence type="ECO:0000313" key="1">
    <source>
        <dbReference type="EMBL" id="GIQ64426.1"/>
    </source>
</evidence>
<comment type="caution">
    <text evidence="1">The sequence shown here is derived from an EMBL/GenBank/DDBJ whole genome shotgun (WGS) entry which is preliminary data.</text>
</comment>